<reference evidence="1" key="1">
    <citation type="submission" date="2021-04" db="EMBL/GenBank/DDBJ databases">
        <title>Biosynthetic gene clusters of Dactylosporangioum roseum.</title>
        <authorList>
            <person name="Hartkoorn R.C."/>
            <person name="Beaudoing E."/>
            <person name="Hot D."/>
            <person name="Moureu S."/>
        </authorList>
    </citation>
    <scope>NUCLEOTIDE SEQUENCE</scope>
    <source>
        <strain evidence="1">NRRL B-16295</strain>
    </source>
</reference>
<evidence type="ECO:0008006" key="3">
    <source>
        <dbReference type="Google" id="ProtNLM"/>
    </source>
</evidence>
<proteinExistence type="predicted"/>
<protein>
    <recommendedName>
        <fullName evidence="3">Class I SAM-dependent methyltransferase</fullName>
    </recommendedName>
</protein>
<dbReference type="RefSeq" id="WP_260728393.1">
    <property type="nucleotide sequence ID" value="NZ_BAAABS010000041.1"/>
</dbReference>
<dbReference type="EMBL" id="CP073721">
    <property type="protein sequence ID" value="UWZ38994.1"/>
    <property type="molecule type" value="Genomic_DNA"/>
</dbReference>
<keyword evidence="2" id="KW-1185">Reference proteome</keyword>
<organism evidence="1 2">
    <name type="scientific">Dactylosporangium roseum</name>
    <dbReference type="NCBI Taxonomy" id="47989"/>
    <lineage>
        <taxon>Bacteria</taxon>
        <taxon>Bacillati</taxon>
        <taxon>Actinomycetota</taxon>
        <taxon>Actinomycetes</taxon>
        <taxon>Micromonosporales</taxon>
        <taxon>Micromonosporaceae</taxon>
        <taxon>Dactylosporangium</taxon>
    </lineage>
</organism>
<evidence type="ECO:0000313" key="1">
    <source>
        <dbReference type="EMBL" id="UWZ38994.1"/>
    </source>
</evidence>
<dbReference type="SUPFAM" id="SSF53335">
    <property type="entry name" value="S-adenosyl-L-methionine-dependent methyltransferases"/>
    <property type="match status" value="1"/>
</dbReference>
<evidence type="ECO:0000313" key="2">
    <source>
        <dbReference type="Proteomes" id="UP001058271"/>
    </source>
</evidence>
<dbReference type="InterPro" id="IPR029063">
    <property type="entry name" value="SAM-dependent_MTases_sf"/>
</dbReference>
<accession>A0ABY5ZAB5</accession>
<sequence length="70" mass="7828">MMDEILADQVGYYRRRANEYDATAYGDVAAARERIARLVAQMRPSGRVLEIACGTGLWTEALVGVARPRR</sequence>
<name>A0ABY5ZAB5_9ACTN</name>
<dbReference type="Gene3D" id="3.40.50.150">
    <property type="entry name" value="Vaccinia Virus protein VP39"/>
    <property type="match status" value="1"/>
</dbReference>
<dbReference type="Proteomes" id="UP001058271">
    <property type="component" value="Chromosome"/>
</dbReference>
<gene>
    <name evidence="1" type="ORF">Drose_12680</name>
</gene>